<proteinExistence type="predicted"/>
<dbReference type="Pfam" id="PF13296">
    <property type="entry name" value="T6SS_Vgr"/>
    <property type="match status" value="1"/>
</dbReference>
<feature type="domain" description="DUF2345" evidence="3">
    <location>
        <begin position="665"/>
        <end position="808"/>
    </location>
</feature>
<feature type="domain" description="Putative type VI secretion system Rhs element associated Vgr" evidence="4">
    <location>
        <begin position="546"/>
        <end position="646"/>
    </location>
</feature>
<dbReference type="Gene3D" id="4.10.220.110">
    <property type="match status" value="1"/>
</dbReference>
<dbReference type="SUPFAM" id="SSF69255">
    <property type="entry name" value="gp5 N-terminal domain-like"/>
    <property type="match status" value="1"/>
</dbReference>
<evidence type="ECO:0000313" key="6">
    <source>
        <dbReference type="Proteomes" id="UP000293154"/>
    </source>
</evidence>
<dbReference type="InterPro" id="IPR006531">
    <property type="entry name" value="Gp5/Vgr_OB"/>
</dbReference>
<evidence type="ECO:0000259" key="2">
    <source>
        <dbReference type="Pfam" id="PF04717"/>
    </source>
</evidence>
<dbReference type="Gene3D" id="3.55.50.10">
    <property type="entry name" value="Baseplate protein-like domains"/>
    <property type="match status" value="1"/>
</dbReference>
<gene>
    <name evidence="5" type="ORF">EKN56_11975</name>
</gene>
<dbReference type="Proteomes" id="UP000293154">
    <property type="component" value="Chromosome"/>
</dbReference>
<dbReference type="Pfam" id="PF05954">
    <property type="entry name" value="Phage_GPD"/>
    <property type="match status" value="1"/>
</dbReference>
<evidence type="ECO:0000313" key="5">
    <source>
        <dbReference type="EMBL" id="QBH98768.1"/>
    </source>
</evidence>
<feature type="domain" description="Gp5/Type VI secretion system Vgr protein OB-fold" evidence="2">
    <location>
        <begin position="460"/>
        <end position="522"/>
    </location>
</feature>
<accession>A0A411WRB9</accession>
<dbReference type="Pfam" id="PF10106">
    <property type="entry name" value="DUF2345"/>
    <property type="match status" value="1"/>
</dbReference>
<dbReference type="AlphaFoldDB" id="A0A411WRB9"/>
<dbReference type="Gene3D" id="2.30.110.50">
    <property type="match status" value="1"/>
</dbReference>
<dbReference type="InterPro" id="IPR028244">
    <property type="entry name" value="T6SS_Rhs_Vgr_dom"/>
</dbReference>
<dbReference type="InterPro" id="IPR006533">
    <property type="entry name" value="T6SS_Vgr_RhsGE"/>
</dbReference>
<name>A0A411WRB9_9GAMM</name>
<keyword evidence="6" id="KW-1185">Reference proteome</keyword>
<keyword evidence="1" id="KW-0175">Coiled coil</keyword>
<dbReference type="InterPro" id="IPR037026">
    <property type="entry name" value="Vgr_OB-fold_dom_sf"/>
</dbReference>
<reference evidence="5 6" key="1">
    <citation type="submission" date="2019-03" db="EMBL/GenBank/DDBJ databases">
        <title>Pragia sp. nov. isolated from the gut tract of Carduelis flavirostris.</title>
        <authorList>
            <person name="Ge Y."/>
        </authorList>
    </citation>
    <scope>NUCLEOTIDE SEQUENCE [LARGE SCALE GENOMIC DNA]</scope>
    <source>
        <strain evidence="5 6">CF-458</strain>
    </source>
</reference>
<feature type="coiled-coil region" evidence="1">
    <location>
        <begin position="632"/>
        <end position="673"/>
    </location>
</feature>
<dbReference type="InterPro" id="IPR018769">
    <property type="entry name" value="VgrG2_DUF2345"/>
</dbReference>
<dbReference type="EMBL" id="CP034752">
    <property type="protein sequence ID" value="QBH98768.1"/>
    <property type="molecule type" value="Genomic_DNA"/>
</dbReference>
<dbReference type="NCBIfam" id="TIGR01646">
    <property type="entry name" value="vgr_GE"/>
    <property type="match status" value="1"/>
</dbReference>
<protein>
    <submittedName>
        <fullName evidence="5">Type VI secretion system tip protein VgrG</fullName>
    </submittedName>
</protein>
<dbReference type="KEGG" id="prag:EKN56_11975"/>
<evidence type="ECO:0000259" key="3">
    <source>
        <dbReference type="Pfam" id="PF10106"/>
    </source>
</evidence>
<dbReference type="Pfam" id="PF04717">
    <property type="entry name" value="Phage_base_V"/>
    <property type="match status" value="1"/>
</dbReference>
<evidence type="ECO:0000256" key="1">
    <source>
        <dbReference type="SAM" id="Coils"/>
    </source>
</evidence>
<evidence type="ECO:0000259" key="4">
    <source>
        <dbReference type="Pfam" id="PF13296"/>
    </source>
</evidence>
<organism evidence="5 6">
    <name type="scientific">Limnobaculum zhutongyuii</name>
    <dbReference type="NCBI Taxonomy" id="2498113"/>
    <lineage>
        <taxon>Bacteria</taxon>
        <taxon>Pseudomonadati</taxon>
        <taxon>Pseudomonadota</taxon>
        <taxon>Gammaproteobacteria</taxon>
        <taxon>Enterobacterales</taxon>
        <taxon>Budviciaceae</taxon>
        <taxon>Limnobaculum</taxon>
    </lineage>
</organism>
<dbReference type="Gene3D" id="2.40.50.230">
    <property type="entry name" value="Gp5 N-terminal domain"/>
    <property type="match status" value="1"/>
</dbReference>
<sequence length="886" mass="98606">MANRSESFSLLNAGLSRYQLTIDGLAVPLSVLQVEGNEHLSQLWQYQIQFTADHSLSMSQVLSEKAIFTLSAINNTDPIGKLSESLASAFSVYDNVLSPLSGREKRTGLLNEENADKSRVLYGVITSFSQLAVSKDQTHYQITLSPRISLLAQTQGCAIYQNQTVPQIVESVLRQHDFTGVDFRFELTENYPVKEFVTQWQESDLAFIQRIVADSGIWFRFETHDKHSCDVVIFGDSEQQYQDGPTASYRQPSGNNDEGVASVWDMSVVRKTVPQSVLTQDYNYRDALADMQVEVNQAQKDKTTRGQVYLYGEHYRQKGEVISRGGGELAAYADANSDINQFPDDEQPVGQGAWYARIRHQRFITEQVMIQGKTTLFNLVPGQILTVNDVPISEALPGILIVAVQSTGNRAESYQIEFTAIPYDVQRPYRPAIMPWPTISGTLPARVTSPDNDTYSYIDIQGRYRVKMDFDLNDSWRKGEESLWLRQAKLYAGDTYGMHFPLIDGTEVAIAFTGGNPDRPYIGHAMHDSRHPDLVTIANHKRNVIRTPANNKLRMGDERGLEHIKLATEYGKTQLNLGHQVDASRNKRGEGFELRTDQWGAIRAGKGLLISADDRSQARSVQLDLDEARSQLYQAQDICQSLRAAAEQAQAELADLERQKTLLTETLDELKKSAILLSAPEGIAQTTPKSIQLAAGENIIASSGENTDFSVMKTFTLAAGERLSLFAQKLGIKLFAAKGKVEIRAQGDEMQLDALKDLSIFSHQGKVVIAAKQEIVLTCGGGYIRIANGEVEIGAPDRLIQRADVWQKFSGQSISQVLNQYGDAKFAVTPQVQWQQDGSPARNQRVLVRRDDGTEMEMTTDENGLLALQNSLFAENLSITIIKGKA</sequence>
<dbReference type="SUPFAM" id="SSF69279">
    <property type="entry name" value="Phage tail proteins"/>
    <property type="match status" value="2"/>
</dbReference>
<dbReference type="OrthoDB" id="6710627at2"/>